<proteinExistence type="inferred from homology"/>
<dbReference type="GO" id="GO:0071555">
    <property type="term" value="P:cell wall organization"/>
    <property type="evidence" value="ECO:0007669"/>
    <property type="project" value="UniProtKB-KW"/>
</dbReference>
<dbReference type="NCBIfam" id="NF000755">
    <property type="entry name" value="PRK00046.1"/>
    <property type="match status" value="1"/>
</dbReference>
<evidence type="ECO:0000256" key="8">
    <source>
        <dbReference type="ARBA" id="ARBA00022618"/>
    </source>
</evidence>
<protein>
    <recommendedName>
        <fullName evidence="6 19">UDP-N-acetylenolpyruvoylglucosamine reductase</fullName>
        <ecNumber evidence="5 19">1.3.1.98</ecNumber>
    </recommendedName>
    <alternativeName>
        <fullName evidence="17 19">UDP-N-acetylmuramate dehydrogenase</fullName>
    </alternativeName>
</protein>
<dbReference type="GO" id="GO:0051301">
    <property type="term" value="P:cell division"/>
    <property type="evidence" value="ECO:0007669"/>
    <property type="project" value="UniProtKB-KW"/>
</dbReference>
<dbReference type="HAMAP" id="MF_00037">
    <property type="entry name" value="MurB"/>
    <property type="match status" value="1"/>
</dbReference>
<dbReference type="InterPro" id="IPR006094">
    <property type="entry name" value="Oxid_FAD_bind_N"/>
</dbReference>
<sequence>MLIHYGNNGLKPAVDNTCFKVQIMQPIRYRTDLTPYNTFGLHAQAQAFIALEHADGLRDIVRLPEFDRNTVLWLGGGSNILLMQDYAGLVVHMENKGIREIARSDGMVLIEAQAGEIWHDFVLHTVALGLNGLENLSLIPGTVGASPVQNIGAYGVEAKDVIHSVRCFDLDTETFVELSNADCRFAYRESLFKQEGKGRYVIVSVVFALKERFEPNLGYGDLAAAVAERCAGREITAKDVSDAVCAVRRRKLPDPGILGNVGSFFKNPVVSAEKAATLLQQHPDMPRYPQPDGSVKLAAGWLIDQCRLKGFQIGGAAVHDKQALVLVNKNNASANDVWQLAQHIKFTVFARFQVELHAEPNWLPASYSL</sequence>
<keyword evidence="11 19" id="KW-0521">NADP</keyword>
<feature type="active site" evidence="19">
    <location>
        <position position="188"/>
    </location>
</feature>
<dbReference type="Gene3D" id="3.90.78.10">
    <property type="entry name" value="UDP-N-acetylenolpyruvoylglucosamine reductase, C-terminal domain"/>
    <property type="match status" value="1"/>
</dbReference>
<evidence type="ECO:0000256" key="17">
    <source>
        <dbReference type="ARBA" id="ARBA00031026"/>
    </source>
</evidence>
<dbReference type="AlphaFoldDB" id="D0W6Z3"/>
<keyword evidence="12 19" id="KW-0133">Cell shape</keyword>
<keyword evidence="14 19" id="KW-0560">Oxidoreductase</keyword>
<accession>D0W6Z3</accession>
<comment type="pathway">
    <text evidence="4 19">Cell wall biogenesis; peptidoglycan biosynthesis.</text>
</comment>
<dbReference type="InterPro" id="IPR011601">
    <property type="entry name" value="MurB_C"/>
</dbReference>
<dbReference type="PANTHER" id="PTHR21071">
    <property type="entry name" value="UDP-N-ACETYLENOLPYRUVOYLGLUCOSAMINE REDUCTASE"/>
    <property type="match status" value="1"/>
</dbReference>
<dbReference type="InterPro" id="IPR036635">
    <property type="entry name" value="MurB_C_sf"/>
</dbReference>
<dbReference type="InterPro" id="IPR016167">
    <property type="entry name" value="FAD-bd_PCMH_sub1"/>
</dbReference>
<dbReference type="GO" id="GO:0005829">
    <property type="term" value="C:cytosol"/>
    <property type="evidence" value="ECO:0007669"/>
    <property type="project" value="TreeGrafter"/>
</dbReference>
<keyword evidence="9 19" id="KW-0285">Flavoprotein</keyword>
<dbReference type="Proteomes" id="UP000003843">
    <property type="component" value="Unassembled WGS sequence"/>
</dbReference>
<evidence type="ECO:0000259" key="20">
    <source>
        <dbReference type="PROSITE" id="PS51387"/>
    </source>
</evidence>
<evidence type="ECO:0000256" key="18">
    <source>
        <dbReference type="ARBA" id="ARBA00048914"/>
    </source>
</evidence>
<dbReference type="InterPro" id="IPR036318">
    <property type="entry name" value="FAD-bd_PCMH-like_sf"/>
</dbReference>
<evidence type="ECO:0000256" key="14">
    <source>
        <dbReference type="ARBA" id="ARBA00023002"/>
    </source>
</evidence>
<evidence type="ECO:0000313" key="22">
    <source>
        <dbReference type="Proteomes" id="UP000003843"/>
    </source>
</evidence>
<dbReference type="GO" id="GO:0009252">
    <property type="term" value="P:peptidoglycan biosynthetic process"/>
    <property type="evidence" value="ECO:0007669"/>
    <property type="project" value="UniProtKB-UniRule"/>
</dbReference>
<dbReference type="EMBL" id="ACEQ02000003">
    <property type="protein sequence ID" value="EEZ76596.1"/>
    <property type="molecule type" value="Genomic_DNA"/>
</dbReference>
<dbReference type="InterPro" id="IPR016169">
    <property type="entry name" value="FAD-bd_PCMH_sub2"/>
</dbReference>
<evidence type="ECO:0000256" key="16">
    <source>
        <dbReference type="ARBA" id="ARBA00023316"/>
    </source>
</evidence>
<evidence type="ECO:0000256" key="6">
    <source>
        <dbReference type="ARBA" id="ARBA00015188"/>
    </source>
</evidence>
<name>D0W6Z3_NEILA</name>
<evidence type="ECO:0000256" key="1">
    <source>
        <dbReference type="ARBA" id="ARBA00001974"/>
    </source>
</evidence>
<dbReference type="GO" id="GO:0071949">
    <property type="term" value="F:FAD binding"/>
    <property type="evidence" value="ECO:0007669"/>
    <property type="project" value="InterPro"/>
</dbReference>
<evidence type="ECO:0000313" key="21">
    <source>
        <dbReference type="EMBL" id="EEZ76596.1"/>
    </source>
</evidence>
<dbReference type="SUPFAM" id="SSF56194">
    <property type="entry name" value="Uridine diphospho-N-Acetylenolpyruvylglucosamine reductase, MurB, C-terminal domain"/>
    <property type="match status" value="1"/>
</dbReference>
<dbReference type="GO" id="GO:0008762">
    <property type="term" value="F:UDP-N-acetylmuramate dehydrogenase activity"/>
    <property type="evidence" value="ECO:0007669"/>
    <property type="project" value="UniProtKB-UniRule"/>
</dbReference>
<gene>
    <name evidence="19 21" type="primary">murB</name>
    <name evidence="21" type="ORF">NEILACOT_03285</name>
</gene>
<keyword evidence="10 19" id="KW-0274">FAD</keyword>
<dbReference type="PROSITE" id="PS51387">
    <property type="entry name" value="FAD_PCMH"/>
    <property type="match status" value="1"/>
</dbReference>
<keyword evidence="13 19" id="KW-0573">Peptidoglycan synthesis</keyword>
<feature type="active site" description="Proton donor" evidence="19">
    <location>
        <position position="263"/>
    </location>
</feature>
<feature type="active site" evidence="19">
    <location>
        <position position="359"/>
    </location>
</feature>
<evidence type="ECO:0000256" key="7">
    <source>
        <dbReference type="ARBA" id="ARBA00022490"/>
    </source>
</evidence>
<keyword evidence="7 19" id="KW-0963">Cytoplasm</keyword>
<evidence type="ECO:0000256" key="12">
    <source>
        <dbReference type="ARBA" id="ARBA00022960"/>
    </source>
</evidence>
<dbReference type="Pfam" id="PF02873">
    <property type="entry name" value="MurB_C"/>
    <property type="match status" value="1"/>
</dbReference>
<evidence type="ECO:0000256" key="19">
    <source>
        <dbReference type="HAMAP-Rule" id="MF_00037"/>
    </source>
</evidence>
<reference evidence="21 22" key="1">
    <citation type="submission" date="2009-10" db="EMBL/GenBank/DDBJ databases">
        <authorList>
            <person name="Weinstock G."/>
            <person name="Sodergren E."/>
            <person name="Clifton S."/>
            <person name="Fulton L."/>
            <person name="Fulton B."/>
            <person name="Courtney L."/>
            <person name="Fronick C."/>
            <person name="Harrison M."/>
            <person name="Strong C."/>
            <person name="Farmer C."/>
            <person name="Delahaunty K."/>
            <person name="Markovic C."/>
            <person name="Hall O."/>
            <person name="Minx P."/>
            <person name="Tomlinson C."/>
            <person name="Mitreva M."/>
            <person name="Nelson J."/>
            <person name="Hou S."/>
            <person name="Wollam A."/>
            <person name="Pepin K.H."/>
            <person name="Johnson M."/>
            <person name="Bhonagiri V."/>
            <person name="Nash W.E."/>
            <person name="Warren W."/>
            <person name="Chinwalla A."/>
            <person name="Mardis E.R."/>
            <person name="Wilson R.K."/>
        </authorList>
    </citation>
    <scope>NUCLEOTIDE SEQUENCE [LARGE SCALE GENOMIC DNA]</scope>
    <source>
        <strain evidence="21 22">ATCC 23970</strain>
    </source>
</reference>
<dbReference type="NCBIfam" id="TIGR00179">
    <property type="entry name" value="murB"/>
    <property type="match status" value="1"/>
</dbReference>
<comment type="similarity">
    <text evidence="19">Belongs to the MurB family.</text>
</comment>
<dbReference type="InterPro" id="IPR003170">
    <property type="entry name" value="MurB"/>
</dbReference>
<evidence type="ECO:0000256" key="15">
    <source>
        <dbReference type="ARBA" id="ARBA00023306"/>
    </source>
</evidence>
<dbReference type="Gene3D" id="3.30.43.10">
    <property type="entry name" value="Uridine Diphospho-n-acetylenolpyruvylglucosamine Reductase, domain 2"/>
    <property type="match status" value="1"/>
</dbReference>
<dbReference type="Pfam" id="PF01565">
    <property type="entry name" value="FAD_binding_4"/>
    <property type="match status" value="1"/>
</dbReference>
<dbReference type="InterPro" id="IPR016166">
    <property type="entry name" value="FAD-bd_PCMH"/>
</dbReference>
<comment type="catalytic activity">
    <reaction evidence="18 19">
        <text>UDP-N-acetyl-alpha-D-muramate + NADP(+) = UDP-N-acetyl-3-O-(1-carboxyvinyl)-alpha-D-glucosamine + NADPH + H(+)</text>
        <dbReference type="Rhea" id="RHEA:12248"/>
        <dbReference type="ChEBI" id="CHEBI:15378"/>
        <dbReference type="ChEBI" id="CHEBI:57783"/>
        <dbReference type="ChEBI" id="CHEBI:58349"/>
        <dbReference type="ChEBI" id="CHEBI:68483"/>
        <dbReference type="ChEBI" id="CHEBI:70757"/>
        <dbReference type="EC" id="1.3.1.98"/>
    </reaction>
</comment>
<keyword evidence="16 19" id="KW-0961">Cell wall biogenesis/degradation</keyword>
<dbReference type="PANTHER" id="PTHR21071:SF4">
    <property type="entry name" value="UDP-N-ACETYLENOLPYRUVOYLGLUCOSAMINE REDUCTASE"/>
    <property type="match status" value="1"/>
</dbReference>
<evidence type="ECO:0000256" key="5">
    <source>
        <dbReference type="ARBA" id="ARBA00012518"/>
    </source>
</evidence>
<comment type="caution">
    <text evidence="21">The sequence shown here is derived from an EMBL/GenBank/DDBJ whole genome shotgun (WGS) entry which is preliminary data.</text>
</comment>
<dbReference type="EC" id="1.3.1.98" evidence="5 19"/>
<dbReference type="GO" id="GO:0008360">
    <property type="term" value="P:regulation of cell shape"/>
    <property type="evidence" value="ECO:0007669"/>
    <property type="project" value="UniProtKB-KW"/>
</dbReference>
<dbReference type="NCBIfam" id="NF010478">
    <property type="entry name" value="PRK13903.1"/>
    <property type="match status" value="1"/>
</dbReference>
<evidence type="ECO:0000256" key="2">
    <source>
        <dbReference type="ARBA" id="ARBA00003921"/>
    </source>
</evidence>
<evidence type="ECO:0000256" key="3">
    <source>
        <dbReference type="ARBA" id="ARBA00004496"/>
    </source>
</evidence>
<dbReference type="Gene3D" id="3.30.465.10">
    <property type="match status" value="1"/>
</dbReference>
<dbReference type="SUPFAM" id="SSF56176">
    <property type="entry name" value="FAD-binding/transporter-associated domain-like"/>
    <property type="match status" value="1"/>
</dbReference>
<evidence type="ECO:0000256" key="13">
    <source>
        <dbReference type="ARBA" id="ARBA00022984"/>
    </source>
</evidence>
<evidence type="ECO:0000256" key="10">
    <source>
        <dbReference type="ARBA" id="ARBA00022827"/>
    </source>
</evidence>
<organism evidence="21 22">
    <name type="scientific">Neisseria lactamica ATCC 23970</name>
    <dbReference type="NCBI Taxonomy" id="546265"/>
    <lineage>
        <taxon>Bacteria</taxon>
        <taxon>Pseudomonadati</taxon>
        <taxon>Pseudomonadota</taxon>
        <taxon>Betaproteobacteria</taxon>
        <taxon>Neisseriales</taxon>
        <taxon>Neisseriaceae</taxon>
        <taxon>Neisseria</taxon>
    </lineage>
</organism>
<evidence type="ECO:0000256" key="9">
    <source>
        <dbReference type="ARBA" id="ARBA00022630"/>
    </source>
</evidence>
<comment type="function">
    <text evidence="2 19">Cell wall formation.</text>
</comment>
<keyword evidence="15 19" id="KW-0131">Cell cycle</keyword>
<comment type="subcellular location">
    <subcellularLocation>
        <location evidence="3 19">Cytoplasm</location>
    </subcellularLocation>
</comment>
<dbReference type="UniPathway" id="UPA00219"/>
<keyword evidence="8 19" id="KW-0132">Cell division</keyword>
<evidence type="ECO:0000256" key="11">
    <source>
        <dbReference type="ARBA" id="ARBA00022857"/>
    </source>
</evidence>
<comment type="cofactor">
    <cofactor evidence="1 19">
        <name>FAD</name>
        <dbReference type="ChEBI" id="CHEBI:57692"/>
    </cofactor>
</comment>
<feature type="domain" description="FAD-binding PCMH-type" evidence="20">
    <location>
        <begin position="41"/>
        <end position="212"/>
    </location>
</feature>
<evidence type="ECO:0000256" key="4">
    <source>
        <dbReference type="ARBA" id="ARBA00004752"/>
    </source>
</evidence>